<feature type="compositionally biased region" description="Polar residues" evidence="5">
    <location>
        <begin position="185"/>
        <end position="198"/>
    </location>
</feature>
<evidence type="ECO:0000313" key="7">
    <source>
        <dbReference type="Proteomes" id="UP000092666"/>
    </source>
</evidence>
<feature type="region of interest" description="Disordered" evidence="5">
    <location>
        <begin position="1139"/>
        <end position="1165"/>
    </location>
</feature>
<dbReference type="STRING" id="1296120.A0A1B9GZW4"/>
<dbReference type="PANTHER" id="PTHR21231:SF3">
    <property type="entry name" value="GPN-LOOP GTPASE 2"/>
    <property type="match status" value="1"/>
</dbReference>
<evidence type="ECO:0000256" key="4">
    <source>
        <dbReference type="ARBA" id="ARBA00023134"/>
    </source>
</evidence>
<feature type="compositionally biased region" description="Polar residues" evidence="5">
    <location>
        <begin position="596"/>
        <end position="607"/>
    </location>
</feature>
<protein>
    <submittedName>
        <fullName evidence="6">Cytoplasmic protein</fullName>
    </submittedName>
</protein>
<feature type="compositionally biased region" description="Basic and acidic residues" evidence="5">
    <location>
        <begin position="1515"/>
        <end position="1528"/>
    </location>
</feature>
<dbReference type="InterPro" id="IPR030231">
    <property type="entry name" value="Gpn2"/>
</dbReference>
<sequence length="1553" mass="168757">MDRQSSVFGKLRSRTNTYDSSIGPDEWFIPYNARPSLPTRESGIGLSPVTQKATHGNLLSVFTGVGGGGSSNAGGSMNASASQGVDRDYTFPRPTVTANNTYTSTYAQPASGMQMLMPRRQGTLVKSPSYSSISDMARSSERMPSSSSVPTGLNAPKMLFSPLSREIRAQQQIAPPTSYRDPLHQSHSGSHTPRQRTVSAPKPGRSRLENPYESRAESRRWAVPTMCDMFLLPRPHLLPHLITPPTSPDEEAEKRLSINSSSDTHNRDKVLEDGQARMQEQEEWTGLVKRRGRSLSLGSTAPPPGAPMIGNVRARSREREGSRSRSNSLVRALTPSSKGGERKRSASFGSRWSGSRKPSDATSRRESKRQSSSFLNITDDDSRETRTRQFPQPFPSNSSRHPSFASRRDLGTASGQALLLHGQETEDSFRHSYSSDTAYRKRSTSMPYQNGHSHTRSDPGLLSAFGDRADSRARTGESRYPTAAIPAGRTLQFKQPSVADKGGVVVISKSPARRTTTTYGAHGGSTFRPPAPLDLSKPLPNLPVDDTSPMIPESGPSVPVTAEIGLALSPDVGHRASQRQLVEGSPTPKTAPLSRSDLTSPISPTKSRLSDGGSATARAFLAKQQQRARTKRAFQSPTHGPILARRQRESSVPLSALSATASSASSMASPLSSASVSAMSDGPGARRKTALEEAIGRSRAASVGVLQEQQQRMSPTRAALLDRPSTAESTRARGPGIIRTSAPPPPRVSLNPPDAEDNAMKRVMSSPPLAYPISTEPSPRTRSRAAFLDVQRPGLPHVETGASKVTVYTDASEGWSRVGDSAGSTPQSERKRYIATPHSETDSPAQSMDDRDFQGLFFRTPHDRNGSFSNTPIPDRYAPSRSDIILPRAIPSNLPPIGLGYELEEPRSAGLEQYSDPVSASTSDEATRRPSEGGSDGTTDELATPQLIGGNQVDQQPYMAAYLDPMAAVSATESHGRTQQRLGAPWISGRPGTPESMDASGSERDDADRSEDTHGTMVPIVAEGREFPFPRSQETIRNLNQAMANSEVHESSATPKTPDGKRRLHSDQPNPSRAYAPLSPGTFGIVPTNVDRHHQQQPSLPPISSTQPPALRDPFATSGNNDRLAPIDVFSTQQHRALSPHRSSLSASPGGGELSASPIPGNDHRHSAAVSFFDEFPSPPTANQAEEETSLMSSMELPAPKVQHASAFGQLVTGPPGAGKSTYCHGLHQFLTAIGRPVHIVNLDPAVPNPPYPCSINITELITLDSIMEEYGLGPNGAMLYAVEYLEANFDWLIERLDEVLEADGGNGYVVFDTPGQVEIWTNHDSLRHVVEKLVKMDYRLAAVHLSDAHYITDASKFISVVLLALRAMLQMEMPHVNVLSKIDLISTYGELPFDLSYYTEVQDLSYLLEKLDSEPRAAKFGKLNKAMVELVDGFGLVGFETLAVEDKSSMINLVRLVDKMTGYIFVPHSDEDDGTNAINTQALFGSIAGLSGRRQDVRDVQERWLDNKEAYDEWEREEWRKEGEERARARKAHLDQSGQHLHEGADDGETEM</sequence>
<feature type="region of interest" description="Disordered" evidence="5">
    <location>
        <begin position="125"/>
        <end position="157"/>
    </location>
</feature>
<feature type="region of interest" description="Disordered" evidence="5">
    <location>
        <begin position="241"/>
        <end position="408"/>
    </location>
</feature>
<keyword evidence="4" id="KW-0342">GTP-binding</keyword>
<dbReference type="OrthoDB" id="5839at2759"/>
<feature type="region of interest" description="Disordered" evidence="5">
    <location>
        <begin position="1515"/>
        <end position="1553"/>
    </location>
</feature>
<evidence type="ECO:0000313" key="6">
    <source>
        <dbReference type="EMBL" id="OCF36550.1"/>
    </source>
</evidence>
<dbReference type="Pfam" id="PF03029">
    <property type="entry name" value="ATP_bind_1"/>
    <property type="match status" value="1"/>
</dbReference>
<feature type="region of interest" description="Disordered" evidence="5">
    <location>
        <begin position="971"/>
        <end position="1015"/>
    </location>
</feature>
<accession>A0A1B9GZW4</accession>
<feature type="region of interest" description="Disordered" evidence="5">
    <location>
        <begin position="573"/>
        <end position="656"/>
    </location>
</feature>
<proteinExistence type="inferred from homology"/>
<name>A0A1B9GZW4_9TREE</name>
<dbReference type="Gene3D" id="3.40.50.300">
    <property type="entry name" value="P-loop containing nucleotide triphosphate hydrolases"/>
    <property type="match status" value="1"/>
</dbReference>
<feature type="compositionally biased region" description="Polar residues" evidence="5">
    <location>
        <begin position="1096"/>
        <end position="1108"/>
    </location>
</feature>
<feature type="region of interest" description="Disordered" evidence="5">
    <location>
        <begin position="1044"/>
        <end position="1123"/>
    </location>
</feature>
<feature type="region of interest" description="Disordered" evidence="5">
    <location>
        <begin position="909"/>
        <end position="944"/>
    </location>
</feature>
<keyword evidence="2" id="KW-0547">Nucleotide-binding</keyword>
<evidence type="ECO:0000256" key="3">
    <source>
        <dbReference type="ARBA" id="ARBA00022801"/>
    </source>
</evidence>
<feature type="compositionally biased region" description="Basic and acidic residues" evidence="5">
    <location>
        <begin position="206"/>
        <end position="218"/>
    </location>
</feature>
<feature type="compositionally biased region" description="Polar residues" evidence="5">
    <location>
        <begin position="125"/>
        <end position="134"/>
    </location>
</feature>
<dbReference type="SUPFAM" id="SSF52540">
    <property type="entry name" value="P-loop containing nucleoside triphosphate hydrolases"/>
    <property type="match status" value="1"/>
</dbReference>
<dbReference type="InterPro" id="IPR027417">
    <property type="entry name" value="P-loop_NTPase"/>
</dbReference>
<feature type="region of interest" description="Disordered" evidence="5">
    <location>
        <begin position="422"/>
        <end position="466"/>
    </location>
</feature>
<dbReference type="FunFam" id="3.40.50.300:FF:002834">
    <property type="entry name" value="GPN-loop GTPase 2"/>
    <property type="match status" value="1"/>
</dbReference>
<feature type="region of interest" description="Disordered" evidence="5">
    <location>
        <begin position="815"/>
        <end position="880"/>
    </location>
</feature>
<evidence type="ECO:0000256" key="1">
    <source>
        <dbReference type="ARBA" id="ARBA00005290"/>
    </source>
</evidence>
<reference evidence="7" key="2">
    <citation type="submission" date="2013-12" db="EMBL/GenBank/DDBJ databases">
        <title>Evolution of pathogenesis and genome organization in the Tremellales.</title>
        <authorList>
            <person name="Cuomo C."/>
            <person name="Litvintseva A."/>
            <person name="Heitman J."/>
            <person name="Chen Y."/>
            <person name="Sun S."/>
            <person name="Springer D."/>
            <person name="Dromer F."/>
            <person name="Young S."/>
            <person name="Zeng Q."/>
            <person name="Chapman S."/>
            <person name="Gujja S."/>
            <person name="Saif S."/>
            <person name="Birren B."/>
        </authorList>
    </citation>
    <scope>NUCLEOTIDE SEQUENCE [LARGE SCALE GENOMIC DNA]</scope>
    <source>
        <strain evidence="7">BCC8398</strain>
    </source>
</reference>
<reference evidence="6 7" key="1">
    <citation type="submission" date="2013-07" db="EMBL/GenBank/DDBJ databases">
        <title>The Genome Sequence of Cryptococcus heveanensis BCC8398.</title>
        <authorList>
            <consortium name="The Broad Institute Genome Sequencing Platform"/>
            <person name="Cuomo C."/>
            <person name="Litvintseva A."/>
            <person name="Chen Y."/>
            <person name="Heitman J."/>
            <person name="Sun S."/>
            <person name="Springer D."/>
            <person name="Dromer F."/>
            <person name="Young S.K."/>
            <person name="Zeng Q."/>
            <person name="Gargeya S."/>
            <person name="Fitzgerald M."/>
            <person name="Abouelleil A."/>
            <person name="Alvarado L."/>
            <person name="Berlin A.M."/>
            <person name="Chapman S.B."/>
            <person name="Dewar J."/>
            <person name="Goldberg J."/>
            <person name="Griggs A."/>
            <person name="Gujja S."/>
            <person name="Hansen M."/>
            <person name="Howarth C."/>
            <person name="Imamovic A."/>
            <person name="Larimer J."/>
            <person name="McCowan C."/>
            <person name="Murphy C."/>
            <person name="Pearson M."/>
            <person name="Priest M."/>
            <person name="Roberts A."/>
            <person name="Saif S."/>
            <person name="Shea T."/>
            <person name="Sykes S."/>
            <person name="Wortman J."/>
            <person name="Nusbaum C."/>
            <person name="Birren B."/>
        </authorList>
    </citation>
    <scope>NUCLEOTIDE SEQUENCE [LARGE SCALE GENOMIC DNA]</scope>
    <source>
        <strain evidence="6 7">BCC8398</strain>
    </source>
</reference>
<feature type="region of interest" description="Disordered" evidence="5">
    <location>
        <begin position="172"/>
        <end position="218"/>
    </location>
</feature>
<dbReference type="GO" id="GO:0003924">
    <property type="term" value="F:GTPase activity"/>
    <property type="evidence" value="ECO:0007669"/>
    <property type="project" value="TreeGrafter"/>
</dbReference>
<keyword evidence="3" id="KW-0378">Hydrolase</keyword>
<comment type="similarity">
    <text evidence="1">Belongs to the GPN-loop GTPase family.</text>
</comment>
<dbReference type="InterPro" id="IPR004130">
    <property type="entry name" value="Gpn"/>
</dbReference>
<gene>
    <name evidence="6" type="ORF">I316_01800</name>
</gene>
<feature type="compositionally biased region" description="Basic and acidic residues" evidence="5">
    <location>
        <begin position="264"/>
        <end position="275"/>
    </location>
</feature>
<keyword evidence="7" id="KW-1185">Reference proteome</keyword>
<feature type="region of interest" description="Disordered" evidence="5">
    <location>
        <begin position="702"/>
        <end position="752"/>
    </location>
</feature>
<feature type="compositionally biased region" description="Polar residues" evidence="5">
    <location>
        <begin position="971"/>
        <end position="981"/>
    </location>
</feature>
<dbReference type="CDD" id="cd17871">
    <property type="entry name" value="GPN2"/>
    <property type="match status" value="1"/>
</dbReference>
<feature type="compositionally biased region" description="Basic and acidic residues" evidence="5">
    <location>
        <begin position="1001"/>
        <end position="1014"/>
    </location>
</feature>
<feature type="compositionally biased region" description="Basic and acidic residues" evidence="5">
    <location>
        <begin position="357"/>
        <end position="369"/>
    </location>
</feature>
<dbReference type="EMBL" id="KI669495">
    <property type="protein sequence ID" value="OCF36550.1"/>
    <property type="molecule type" value="Genomic_DNA"/>
</dbReference>
<dbReference type="Proteomes" id="UP000092666">
    <property type="component" value="Unassembled WGS sequence"/>
</dbReference>
<dbReference type="GO" id="GO:0005525">
    <property type="term" value="F:GTP binding"/>
    <property type="evidence" value="ECO:0007669"/>
    <property type="project" value="UniProtKB-KW"/>
</dbReference>
<organism evidence="6 7">
    <name type="scientific">Kwoniella heveanensis BCC8398</name>
    <dbReference type="NCBI Taxonomy" id="1296120"/>
    <lineage>
        <taxon>Eukaryota</taxon>
        <taxon>Fungi</taxon>
        <taxon>Dikarya</taxon>
        <taxon>Basidiomycota</taxon>
        <taxon>Agaricomycotina</taxon>
        <taxon>Tremellomycetes</taxon>
        <taxon>Tremellales</taxon>
        <taxon>Cryptococcaceae</taxon>
        <taxon>Kwoniella</taxon>
    </lineage>
</organism>
<evidence type="ECO:0000256" key="2">
    <source>
        <dbReference type="ARBA" id="ARBA00022741"/>
    </source>
</evidence>
<evidence type="ECO:0000256" key="5">
    <source>
        <dbReference type="SAM" id="MobiDB-lite"/>
    </source>
</evidence>
<feature type="region of interest" description="Disordered" evidence="5">
    <location>
        <begin position="515"/>
        <end position="536"/>
    </location>
</feature>
<dbReference type="PANTHER" id="PTHR21231">
    <property type="entry name" value="XPA-BINDING PROTEIN 1-RELATED"/>
    <property type="match status" value="1"/>
</dbReference>
<dbReference type="GO" id="GO:0005737">
    <property type="term" value="C:cytoplasm"/>
    <property type="evidence" value="ECO:0007669"/>
    <property type="project" value="TreeGrafter"/>
</dbReference>